<gene>
    <name evidence="1" type="ORF">SAMN00777080_2036</name>
</gene>
<sequence length="372" mass="42953">MKKVDLRNLGFFLAVIGISFSCSPRIPKSPEFFTGDLHEYIVDTIYLEKDTKTKILPSDLTYFEIDGEEFLYAFVNYRLLKYSFPGGELLAVQEFEKEGPDGIGTWIAGSLITEDGLFFISDNKEIVRTDFKGKVIDRNELPLIEEDRLSANFNTMNGNSMTWISSGKKLIVLDVPFVLMEQKLSYEDWVWVFDFDTGVKSTISFSYPEKYQAFLGDPELGVYSHKYVSGKHLISFPATDSLLVLEGEKEFWVDGKSSKQLMFEKGKVEPQGEWMVFLPNLNSSRYKWLLYDPYRKIILRHLVIGAEERNDLKLEKNSFIILDEQLSKKGELFFTNEMFSGFGFFTPQGLYLKLVPQQSDDYEGYVRILLDL</sequence>
<dbReference type="EMBL" id="LT838813">
    <property type="protein sequence ID" value="SMD43444.1"/>
    <property type="molecule type" value="Genomic_DNA"/>
</dbReference>
<dbReference type="InterPro" id="IPR025316">
    <property type="entry name" value="DUF4221"/>
</dbReference>
<dbReference type="Proteomes" id="UP000192333">
    <property type="component" value="Chromosome I"/>
</dbReference>
<evidence type="ECO:0000313" key="1">
    <source>
        <dbReference type="EMBL" id="SMD43444.1"/>
    </source>
</evidence>
<name>A0A1W2H3U8_9BACT</name>
<dbReference type="SUPFAM" id="SSF63825">
    <property type="entry name" value="YWTD domain"/>
    <property type="match status" value="1"/>
</dbReference>
<accession>A0A1W2H3U8</accession>
<evidence type="ECO:0008006" key="3">
    <source>
        <dbReference type="Google" id="ProtNLM"/>
    </source>
</evidence>
<evidence type="ECO:0000313" key="2">
    <source>
        <dbReference type="Proteomes" id="UP000192333"/>
    </source>
</evidence>
<dbReference type="RefSeq" id="WP_084120248.1">
    <property type="nucleotide sequence ID" value="NZ_LT838813.1"/>
</dbReference>
<protein>
    <recommendedName>
        <fullName evidence="3">DUF4221 domain-containing protein</fullName>
    </recommendedName>
</protein>
<dbReference type="OrthoDB" id="817351at2"/>
<keyword evidence="2" id="KW-1185">Reference proteome</keyword>
<dbReference type="AlphaFoldDB" id="A0A1W2H3U8"/>
<dbReference type="PROSITE" id="PS51257">
    <property type="entry name" value="PROKAR_LIPOPROTEIN"/>
    <property type="match status" value="1"/>
</dbReference>
<dbReference type="Pfam" id="PF13970">
    <property type="entry name" value="DUF4221"/>
    <property type="match status" value="1"/>
</dbReference>
<reference evidence="2" key="1">
    <citation type="submission" date="2017-04" db="EMBL/GenBank/DDBJ databases">
        <authorList>
            <person name="Varghese N."/>
            <person name="Submissions S."/>
        </authorList>
    </citation>
    <scope>NUCLEOTIDE SEQUENCE [LARGE SCALE GENOMIC DNA]</scope>
    <source>
        <strain evidence="2">DSM 16537</strain>
    </source>
</reference>
<proteinExistence type="predicted"/>
<organism evidence="1 2">
    <name type="scientific">Aquiflexum balticum DSM 16537</name>
    <dbReference type="NCBI Taxonomy" id="758820"/>
    <lineage>
        <taxon>Bacteria</taxon>
        <taxon>Pseudomonadati</taxon>
        <taxon>Bacteroidota</taxon>
        <taxon>Cytophagia</taxon>
        <taxon>Cytophagales</taxon>
        <taxon>Cyclobacteriaceae</taxon>
        <taxon>Aquiflexum</taxon>
    </lineage>
</organism>